<accession>A0A0R1YDN0</accession>
<name>A0A0R1YDN0_9LACO</name>
<reference evidence="1 2" key="1">
    <citation type="journal article" date="2015" name="Genome Announc.">
        <title>Expanding the biotechnology potential of lactobacilli through comparative genomics of 213 strains and associated genera.</title>
        <authorList>
            <person name="Sun Z."/>
            <person name="Harris H.M."/>
            <person name="McCann A."/>
            <person name="Guo C."/>
            <person name="Argimon S."/>
            <person name="Zhang W."/>
            <person name="Yang X."/>
            <person name="Jeffery I.B."/>
            <person name="Cooney J.C."/>
            <person name="Kagawa T.F."/>
            <person name="Liu W."/>
            <person name="Song Y."/>
            <person name="Salvetti E."/>
            <person name="Wrobel A."/>
            <person name="Rasinkangas P."/>
            <person name="Parkhill J."/>
            <person name="Rea M.C."/>
            <person name="O'Sullivan O."/>
            <person name="Ritari J."/>
            <person name="Douillard F.P."/>
            <person name="Paul Ross R."/>
            <person name="Yang R."/>
            <person name="Briner A.E."/>
            <person name="Felis G.E."/>
            <person name="de Vos W.M."/>
            <person name="Barrangou R."/>
            <person name="Klaenhammer T.R."/>
            <person name="Caufield P.W."/>
            <person name="Cui Y."/>
            <person name="Zhang H."/>
            <person name="O'Toole P.W."/>
        </authorList>
    </citation>
    <scope>NUCLEOTIDE SEQUENCE [LARGE SCALE GENOMIC DNA]</scope>
    <source>
        <strain evidence="1 2">DSM 5661</strain>
    </source>
</reference>
<sequence length="148" mass="16663">MMDDQVITTKTNVGLQVDANIRGIHHIVIDEPEFNGGTDTGITPVELELTALGASLQEETEKFAEENNFAYRKLTVNLEGDIDLEGMHGNPDIPNGFQEIRIKFIFDTDNSQDKIDDLVKNIIRNSRIYHLISEKIPVVNAIVRKESK</sequence>
<dbReference type="AlphaFoldDB" id="A0A0R1YDN0"/>
<protein>
    <submittedName>
        <fullName evidence="1">OsmC family protein</fullName>
    </submittedName>
</protein>
<dbReference type="STRING" id="1423754.FC39_GL000583"/>
<dbReference type="eggNOG" id="COG1765">
    <property type="taxonomic scope" value="Bacteria"/>
</dbReference>
<dbReference type="Gene3D" id="3.30.300.20">
    <property type="match status" value="1"/>
</dbReference>
<dbReference type="PATRIC" id="fig|1423754.3.peg.603"/>
<dbReference type="Proteomes" id="UP000051223">
    <property type="component" value="Unassembled WGS sequence"/>
</dbReference>
<dbReference type="InterPro" id="IPR003718">
    <property type="entry name" value="OsmC/Ohr_fam"/>
</dbReference>
<dbReference type="RefSeq" id="WP_025081059.1">
    <property type="nucleotide sequence ID" value="NZ_AZGI01000015.1"/>
</dbReference>
<gene>
    <name evidence="1" type="ORF">FC39_GL000583</name>
</gene>
<organism evidence="1 2">
    <name type="scientific">Lactobacillus hamsteri DSM 5661 = JCM 6256</name>
    <dbReference type="NCBI Taxonomy" id="1423754"/>
    <lineage>
        <taxon>Bacteria</taxon>
        <taxon>Bacillati</taxon>
        <taxon>Bacillota</taxon>
        <taxon>Bacilli</taxon>
        <taxon>Lactobacillales</taxon>
        <taxon>Lactobacillaceae</taxon>
        <taxon>Lactobacillus</taxon>
    </lineage>
</organism>
<comment type="caution">
    <text evidence="1">The sequence shown here is derived from an EMBL/GenBank/DDBJ whole genome shotgun (WGS) entry which is preliminary data.</text>
</comment>
<evidence type="ECO:0000313" key="1">
    <source>
        <dbReference type="EMBL" id="KRM40558.1"/>
    </source>
</evidence>
<dbReference type="Pfam" id="PF02566">
    <property type="entry name" value="OsmC"/>
    <property type="match status" value="1"/>
</dbReference>
<dbReference type="PANTHER" id="PTHR35368">
    <property type="entry name" value="HYDROPEROXIDE REDUCTASE"/>
    <property type="match status" value="1"/>
</dbReference>
<dbReference type="InterPro" id="IPR052924">
    <property type="entry name" value="OsmC/Ohr_hydroprdx_reductase"/>
</dbReference>
<dbReference type="EMBL" id="AZGI01000015">
    <property type="protein sequence ID" value="KRM40558.1"/>
    <property type="molecule type" value="Genomic_DNA"/>
</dbReference>
<dbReference type="PANTHER" id="PTHR35368:SF1">
    <property type="entry name" value="HYDROPEROXIDE REDUCTASE"/>
    <property type="match status" value="1"/>
</dbReference>
<dbReference type="InterPro" id="IPR036102">
    <property type="entry name" value="OsmC/Ohrsf"/>
</dbReference>
<dbReference type="InterPro" id="IPR015946">
    <property type="entry name" value="KH_dom-like_a/b"/>
</dbReference>
<dbReference type="OrthoDB" id="1433018at2"/>
<proteinExistence type="predicted"/>
<keyword evidence="2" id="KW-1185">Reference proteome</keyword>
<evidence type="ECO:0000313" key="2">
    <source>
        <dbReference type="Proteomes" id="UP000051223"/>
    </source>
</evidence>
<dbReference type="SUPFAM" id="SSF82784">
    <property type="entry name" value="OsmC-like"/>
    <property type="match status" value="1"/>
</dbReference>